<name>F8BVU1_AFIC5</name>
<dbReference type="OrthoDB" id="9983378at2"/>
<dbReference type="KEGG" id="ocg:OCA5_c04950"/>
<keyword evidence="2" id="KW-1185">Reference proteome</keyword>
<accession>F8BVU1</accession>
<sequence length="61" mass="6976">MARDRHLVACRICACALAAPLSIRGKRYHRSGICRPRSDRRRHSPLFWLILDAEQTRCSGA</sequence>
<dbReference type="AlphaFoldDB" id="F8BVU1"/>
<proteinExistence type="predicted"/>
<dbReference type="EMBL" id="CP002826">
    <property type="protein sequence ID" value="AEI05219.1"/>
    <property type="molecule type" value="Genomic_DNA"/>
</dbReference>
<gene>
    <name evidence="1" type="ordered locus">OCA5_c04950</name>
</gene>
<dbReference type="HOGENOM" id="CLU_2918144_0_0_5"/>
<organism evidence="1 2">
    <name type="scientific">Afipia carboxidovorans (strain ATCC 49405 / DSM 1227 / KCTC 32145 / OM5)</name>
    <name type="common">Oligotropha carboxidovorans</name>
    <dbReference type="NCBI Taxonomy" id="504832"/>
    <lineage>
        <taxon>Bacteria</taxon>
        <taxon>Pseudomonadati</taxon>
        <taxon>Pseudomonadota</taxon>
        <taxon>Alphaproteobacteria</taxon>
        <taxon>Hyphomicrobiales</taxon>
        <taxon>Nitrobacteraceae</taxon>
        <taxon>Afipia</taxon>
    </lineage>
</organism>
<dbReference type="Proteomes" id="UP000007730">
    <property type="component" value="Chromosome"/>
</dbReference>
<dbReference type="STRING" id="504832.OCA5_c04950"/>
<evidence type="ECO:0000313" key="2">
    <source>
        <dbReference type="Proteomes" id="UP000007730"/>
    </source>
</evidence>
<evidence type="ECO:0000313" key="1">
    <source>
        <dbReference type="EMBL" id="AEI05219.1"/>
    </source>
</evidence>
<reference evidence="1 2" key="1">
    <citation type="journal article" date="2011" name="J. Bacteriol.">
        <title>Complete genome sequences of the chemolithoautotrophic Oligotropha carboxidovorans strains OM4 and OM5.</title>
        <authorList>
            <person name="Volland S."/>
            <person name="Rachinger M."/>
            <person name="Strittmatter A."/>
            <person name="Daniel R."/>
            <person name="Gottschalk G."/>
            <person name="Meyer O."/>
        </authorList>
    </citation>
    <scope>NUCLEOTIDE SEQUENCE [LARGE SCALE GENOMIC DNA]</scope>
    <source>
        <strain evidence="2">ATCC 49405 / DSM 1227 / KCTC 32145 / OM5</strain>
    </source>
</reference>
<protein>
    <submittedName>
        <fullName evidence="1">Uncharacterized protein</fullName>
    </submittedName>
</protein>